<reference evidence="1 2" key="1">
    <citation type="submission" date="2019-05" db="EMBL/GenBank/DDBJ databases">
        <title>Another draft genome of Portunus trituberculatus and its Hox gene families provides insights of decapod evolution.</title>
        <authorList>
            <person name="Jeong J.-H."/>
            <person name="Song I."/>
            <person name="Kim S."/>
            <person name="Choi T."/>
            <person name="Kim D."/>
            <person name="Ryu S."/>
            <person name="Kim W."/>
        </authorList>
    </citation>
    <scope>NUCLEOTIDE SEQUENCE [LARGE SCALE GENOMIC DNA]</scope>
    <source>
        <tissue evidence="1">Muscle</tissue>
    </source>
</reference>
<organism evidence="1 2">
    <name type="scientific">Portunus trituberculatus</name>
    <name type="common">Swimming crab</name>
    <name type="synonym">Neptunus trituberculatus</name>
    <dbReference type="NCBI Taxonomy" id="210409"/>
    <lineage>
        <taxon>Eukaryota</taxon>
        <taxon>Metazoa</taxon>
        <taxon>Ecdysozoa</taxon>
        <taxon>Arthropoda</taxon>
        <taxon>Crustacea</taxon>
        <taxon>Multicrustacea</taxon>
        <taxon>Malacostraca</taxon>
        <taxon>Eumalacostraca</taxon>
        <taxon>Eucarida</taxon>
        <taxon>Decapoda</taxon>
        <taxon>Pleocyemata</taxon>
        <taxon>Brachyura</taxon>
        <taxon>Eubrachyura</taxon>
        <taxon>Portunoidea</taxon>
        <taxon>Portunidae</taxon>
        <taxon>Portuninae</taxon>
        <taxon>Portunus</taxon>
    </lineage>
</organism>
<dbReference type="Proteomes" id="UP000324222">
    <property type="component" value="Unassembled WGS sequence"/>
</dbReference>
<gene>
    <name evidence="1" type="ORF">E2C01_043361</name>
</gene>
<name>A0A5B7FZC5_PORTR</name>
<dbReference type="EMBL" id="VSRR010008949">
    <property type="protein sequence ID" value="MPC49554.1"/>
    <property type="molecule type" value="Genomic_DNA"/>
</dbReference>
<dbReference type="AlphaFoldDB" id="A0A5B7FZC5"/>
<comment type="caution">
    <text evidence="1">The sequence shown here is derived from an EMBL/GenBank/DDBJ whole genome shotgun (WGS) entry which is preliminary data.</text>
</comment>
<sequence length="80" mass="8751">MALPHRKRVGYEEICSPKAPMPTRRCMCAAHEGNVSREGTTVTSLLHQSLFGSSLESLSQLVVYSASKASGSSEYFLLLF</sequence>
<protein>
    <submittedName>
        <fullName evidence="1">Uncharacterized protein</fullName>
    </submittedName>
</protein>
<evidence type="ECO:0000313" key="1">
    <source>
        <dbReference type="EMBL" id="MPC49554.1"/>
    </source>
</evidence>
<proteinExistence type="predicted"/>
<accession>A0A5B7FZC5</accession>
<evidence type="ECO:0000313" key="2">
    <source>
        <dbReference type="Proteomes" id="UP000324222"/>
    </source>
</evidence>
<keyword evidence="2" id="KW-1185">Reference proteome</keyword>